<dbReference type="Pfam" id="PF00107">
    <property type="entry name" value="ADH_zinc_N"/>
    <property type="match status" value="1"/>
</dbReference>
<protein>
    <submittedName>
        <fullName evidence="2">NAD-P-binding protein</fullName>
    </submittedName>
</protein>
<dbReference type="InterPro" id="IPR011032">
    <property type="entry name" value="GroES-like_sf"/>
</dbReference>
<evidence type="ECO:0000313" key="2">
    <source>
        <dbReference type="EMBL" id="KZP33416.1"/>
    </source>
</evidence>
<reference evidence="2 3" key="1">
    <citation type="journal article" date="2016" name="Mol. Biol. Evol.">
        <title>Comparative Genomics of Early-Diverging Mushroom-Forming Fungi Provides Insights into the Origins of Lignocellulose Decay Capabilities.</title>
        <authorList>
            <person name="Nagy L.G."/>
            <person name="Riley R."/>
            <person name="Tritt A."/>
            <person name="Adam C."/>
            <person name="Daum C."/>
            <person name="Floudas D."/>
            <person name="Sun H."/>
            <person name="Yadav J.S."/>
            <person name="Pangilinan J."/>
            <person name="Larsson K.H."/>
            <person name="Matsuura K."/>
            <person name="Barry K."/>
            <person name="Labutti K."/>
            <person name="Kuo R."/>
            <person name="Ohm R.A."/>
            <person name="Bhattacharya S.S."/>
            <person name="Shirouzu T."/>
            <person name="Yoshinaga Y."/>
            <person name="Martin F.M."/>
            <person name="Grigoriev I.V."/>
            <person name="Hibbett D.S."/>
        </authorList>
    </citation>
    <scope>NUCLEOTIDE SEQUENCE [LARGE SCALE GENOMIC DNA]</scope>
    <source>
        <strain evidence="2 3">CBS 109695</strain>
    </source>
</reference>
<dbReference type="InterPro" id="IPR013149">
    <property type="entry name" value="ADH-like_C"/>
</dbReference>
<dbReference type="InterPro" id="IPR013154">
    <property type="entry name" value="ADH-like_N"/>
</dbReference>
<dbReference type="Pfam" id="PF08240">
    <property type="entry name" value="ADH_N"/>
    <property type="match status" value="1"/>
</dbReference>
<dbReference type="CDD" id="cd08276">
    <property type="entry name" value="MDR7"/>
    <property type="match status" value="1"/>
</dbReference>
<dbReference type="PANTHER" id="PTHR45033:SF2">
    <property type="entry name" value="ZINC-TYPE ALCOHOL DEHYDROGENASE-LIKE PROTEIN C1773.06C"/>
    <property type="match status" value="1"/>
</dbReference>
<organism evidence="2 3">
    <name type="scientific">Athelia psychrophila</name>
    <dbReference type="NCBI Taxonomy" id="1759441"/>
    <lineage>
        <taxon>Eukaryota</taxon>
        <taxon>Fungi</taxon>
        <taxon>Dikarya</taxon>
        <taxon>Basidiomycota</taxon>
        <taxon>Agaricomycotina</taxon>
        <taxon>Agaricomycetes</taxon>
        <taxon>Agaricomycetidae</taxon>
        <taxon>Atheliales</taxon>
        <taxon>Atheliaceae</taxon>
        <taxon>Athelia</taxon>
    </lineage>
</organism>
<dbReference type="InterPro" id="IPR052711">
    <property type="entry name" value="Zinc_ADH-like"/>
</dbReference>
<sequence>MSIPESTQSYRLPKYGGGIDSLVLQKGPVAAPNAGEVLVKIHAVSIQYRDLIILTGYYPAPVKPDLIPASDCAGEVIALGPDVDRTQFQLGDRVMATSSPAHIHGPVNARVPTSSYGGFVDGVLTEYKVFPAAALLKVPEHLSYEEAATLPGVALTAYNALMGPQPLKGGDTVLVMGTGGVSIFALQFAVASGATVIVTSSSDSKLAIAKKLGAHHLINYRTTPNWEEEVMKATNGEGATHIVEVGGPGTLAKSYKCVAYGGWIHAVGFIAHDPDAEKADPVVASILRGCSLRGVLVGSVAQFKDMSRLVSATRLKPVVDTVFPFADTKKAFACLAGQEFVGKIVIKVVE</sequence>
<keyword evidence="3" id="KW-1185">Reference proteome</keyword>
<dbReference type="STRING" id="436010.A0A166W606"/>
<dbReference type="SUPFAM" id="SSF51735">
    <property type="entry name" value="NAD(P)-binding Rossmann-fold domains"/>
    <property type="match status" value="1"/>
</dbReference>
<dbReference type="AlphaFoldDB" id="A0A166W606"/>
<gene>
    <name evidence="2" type="ORF">FIBSPDRAFT_924436</name>
</gene>
<accession>A0A166W606</accession>
<dbReference type="SMART" id="SM00829">
    <property type="entry name" value="PKS_ER"/>
    <property type="match status" value="1"/>
</dbReference>
<dbReference type="PANTHER" id="PTHR45033">
    <property type="match status" value="1"/>
</dbReference>
<name>A0A166W606_9AGAM</name>
<dbReference type="InterPro" id="IPR020843">
    <property type="entry name" value="ER"/>
</dbReference>
<evidence type="ECO:0000259" key="1">
    <source>
        <dbReference type="SMART" id="SM00829"/>
    </source>
</evidence>
<evidence type="ECO:0000313" key="3">
    <source>
        <dbReference type="Proteomes" id="UP000076532"/>
    </source>
</evidence>
<dbReference type="Proteomes" id="UP000076532">
    <property type="component" value="Unassembled WGS sequence"/>
</dbReference>
<dbReference type="Gene3D" id="3.90.180.10">
    <property type="entry name" value="Medium-chain alcohol dehydrogenases, catalytic domain"/>
    <property type="match status" value="1"/>
</dbReference>
<dbReference type="GO" id="GO:0016491">
    <property type="term" value="F:oxidoreductase activity"/>
    <property type="evidence" value="ECO:0007669"/>
    <property type="project" value="InterPro"/>
</dbReference>
<dbReference type="EMBL" id="KV417482">
    <property type="protein sequence ID" value="KZP33416.1"/>
    <property type="molecule type" value="Genomic_DNA"/>
</dbReference>
<dbReference type="SUPFAM" id="SSF50129">
    <property type="entry name" value="GroES-like"/>
    <property type="match status" value="1"/>
</dbReference>
<feature type="domain" description="Enoyl reductase (ER)" evidence="1">
    <location>
        <begin position="17"/>
        <end position="346"/>
    </location>
</feature>
<dbReference type="InterPro" id="IPR036291">
    <property type="entry name" value="NAD(P)-bd_dom_sf"/>
</dbReference>
<dbReference type="OrthoDB" id="9930022at2759"/>
<dbReference type="Gene3D" id="3.40.50.720">
    <property type="entry name" value="NAD(P)-binding Rossmann-like Domain"/>
    <property type="match status" value="1"/>
</dbReference>
<proteinExistence type="predicted"/>